<gene>
    <name evidence="1" type="ORF">J0S82_012300</name>
</gene>
<dbReference type="AlphaFoldDB" id="A0A8J5ZWG4"/>
<organism evidence="1 2">
    <name type="scientific">Galemys pyrenaicus</name>
    <name type="common">Iberian desman</name>
    <name type="synonym">Pyrenean desman</name>
    <dbReference type="NCBI Taxonomy" id="202257"/>
    <lineage>
        <taxon>Eukaryota</taxon>
        <taxon>Metazoa</taxon>
        <taxon>Chordata</taxon>
        <taxon>Craniata</taxon>
        <taxon>Vertebrata</taxon>
        <taxon>Euteleostomi</taxon>
        <taxon>Mammalia</taxon>
        <taxon>Eutheria</taxon>
        <taxon>Laurasiatheria</taxon>
        <taxon>Eulipotyphla</taxon>
        <taxon>Talpidae</taxon>
        <taxon>Galemys</taxon>
    </lineage>
</organism>
<proteinExistence type="predicted"/>
<feature type="non-terminal residue" evidence="1">
    <location>
        <position position="94"/>
    </location>
</feature>
<comment type="caution">
    <text evidence="1">The sequence shown here is derived from an EMBL/GenBank/DDBJ whole genome shotgun (WGS) entry which is preliminary data.</text>
</comment>
<evidence type="ECO:0000313" key="2">
    <source>
        <dbReference type="Proteomes" id="UP000700334"/>
    </source>
</evidence>
<accession>A0A8J5ZWG4</accession>
<name>A0A8J5ZWG4_GALPY</name>
<sequence>HGPTSSSWKRTRRMACWHTHSSPSWGCGLSAMDGSAGAQNNAVLALGRQVHYMISGMPQPCLLELGISNSCCPGIPLGLGHPCCFAWQSRRSPL</sequence>
<dbReference type="EMBL" id="JAGFMF010011974">
    <property type="protein sequence ID" value="KAG8508816.1"/>
    <property type="molecule type" value="Genomic_DNA"/>
</dbReference>
<reference evidence="1" key="1">
    <citation type="journal article" date="2021" name="Evol. Appl.">
        <title>The genome of the Pyrenean desman and the effects of bottlenecks and inbreeding on the genomic landscape of an endangered species.</title>
        <authorList>
            <person name="Escoda L."/>
            <person name="Castresana J."/>
        </authorList>
    </citation>
    <scope>NUCLEOTIDE SEQUENCE</scope>
    <source>
        <strain evidence="1">IBE-C5619</strain>
    </source>
</reference>
<feature type="non-terminal residue" evidence="1">
    <location>
        <position position="1"/>
    </location>
</feature>
<keyword evidence="2" id="KW-1185">Reference proteome</keyword>
<dbReference type="Proteomes" id="UP000700334">
    <property type="component" value="Unassembled WGS sequence"/>
</dbReference>
<protein>
    <submittedName>
        <fullName evidence="1">Uncharacterized protein</fullName>
    </submittedName>
</protein>
<evidence type="ECO:0000313" key="1">
    <source>
        <dbReference type="EMBL" id="KAG8508816.1"/>
    </source>
</evidence>